<comment type="subcellular location">
    <subcellularLocation>
        <location evidence="1">Nucleus</location>
    </subcellularLocation>
</comment>
<feature type="compositionally biased region" description="Polar residues" evidence="4">
    <location>
        <begin position="19"/>
        <end position="35"/>
    </location>
</feature>
<comment type="similarity">
    <text evidence="2">Belongs to the ESS2 family.</text>
</comment>
<dbReference type="Proteomes" id="UP000315295">
    <property type="component" value="Unassembled WGS sequence"/>
</dbReference>
<evidence type="ECO:0000256" key="4">
    <source>
        <dbReference type="SAM" id="MobiDB-lite"/>
    </source>
</evidence>
<dbReference type="STRING" id="106549.A0A540N1J3"/>
<dbReference type="Pfam" id="PF09751">
    <property type="entry name" value="Es2"/>
    <property type="match status" value="1"/>
</dbReference>
<dbReference type="InterPro" id="IPR019148">
    <property type="entry name" value="Nuclear_protein_DGCR14_ESS-2"/>
</dbReference>
<keyword evidence="6" id="KW-1185">Reference proteome</keyword>
<organism evidence="5 6">
    <name type="scientific">Malus baccata</name>
    <name type="common">Siberian crab apple</name>
    <name type="synonym">Pyrus baccata</name>
    <dbReference type="NCBI Taxonomy" id="106549"/>
    <lineage>
        <taxon>Eukaryota</taxon>
        <taxon>Viridiplantae</taxon>
        <taxon>Streptophyta</taxon>
        <taxon>Embryophyta</taxon>
        <taxon>Tracheophyta</taxon>
        <taxon>Spermatophyta</taxon>
        <taxon>Magnoliopsida</taxon>
        <taxon>eudicotyledons</taxon>
        <taxon>Gunneridae</taxon>
        <taxon>Pentapetalae</taxon>
        <taxon>rosids</taxon>
        <taxon>fabids</taxon>
        <taxon>Rosales</taxon>
        <taxon>Rosaceae</taxon>
        <taxon>Amygdaloideae</taxon>
        <taxon>Maleae</taxon>
        <taxon>Malus</taxon>
    </lineage>
</organism>
<sequence>MLHTPGHSPRHLSSRSSSANFDASIQNPTNSTQIMPKNHKGHPNPLDEDTYVTAIEKIIKRDFVPDISKPRDCLD</sequence>
<dbReference type="EMBL" id="VIEB01000132">
    <property type="protein sequence ID" value="TQE04895.1"/>
    <property type="molecule type" value="Genomic_DNA"/>
</dbReference>
<evidence type="ECO:0000313" key="6">
    <source>
        <dbReference type="Proteomes" id="UP000315295"/>
    </source>
</evidence>
<evidence type="ECO:0000256" key="1">
    <source>
        <dbReference type="ARBA" id="ARBA00004123"/>
    </source>
</evidence>
<feature type="region of interest" description="Disordered" evidence="4">
    <location>
        <begin position="1"/>
        <end position="47"/>
    </location>
</feature>
<comment type="caution">
    <text evidence="5">The sequence shown here is derived from an EMBL/GenBank/DDBJ whole genome shotgun (WGS) entry which is preliminary data.</text>
</comment>
<evidence type="ECO:0000256" key="2">
    <source>
        <dbReference type="ARBA" id="ARBA00009072"/>
    </source>
</evidence>
<keyword evidence="3" id="KW-0539">Nucleus</keyword>
<evidence type="ECO:0000256" key="3">
    <source>
        <dbReference type="ARBA" id="ARBA00023242"/>
    </source>
</evidence>
<evidence type="ECO:0000313" key="5">
    <source>
        <dbReference type="EMBL" id="TQE04895.1"/>
    </source>
</evidence>
<proteinExistence type="inferred from homology"/>
<reference evidence="5 6" key="1">
    <citation type="journal article" date="2019" name="G3 (Bethesda)">
        <title>Sequencing of a Wild Apple (Malus baccata) Genome Unravels the Differences Between Cultivated and Wild Apple Species Regarding Disease Resistance and Cold Tolerance.</title>
        <authorList>
            <person name="Chen X."/>
        </authorList>
    </citation>
    <scope>NUCLEOTIDE SEQUENCE [LARGE SCALE GENOMIC DNA]</scope>
    <source>
        <strain evidence="6">cv. Shandingzi</strain>
        <tissue evidence="5">Leaves</tissue>
    </source>
</reference>
<dbReference type="GO" id="GO:0071013">
    <property type="term" value="C:catalytic step 2 spliceosome"/>
    <property type="evidence" value="ECO:0007669"/>
    <property type="project" value="TreeGrafter"/>
</dbReference>
<gene>
    <name evidence="5" type="ORF">C1H46_009498</name>
</gene>
<dbReference type="PANTHER" id="PTHR12940:SF0">
    <property type="entry name" value="SPLICING FACTOR ESS-2 HOMOLOG"/>
    <property type="match status" value="1"/>
</dbReference>
<name>A0A540N1J3_MALBA</name>
<accession>A0A540N1J3</accession>
<protein>
    <submittedName>
        <fullName evidence="5">Uncharacterized protein</fullName>
    </submittedName>
</protein>
<dbReference type="PANTHER" id="PTHR12940">
    <property type="entry name" value="ES-2 PROTEIN - RELATED"/>
    <property type="match status" value="1"/>
</dbReference>
<dbReference type="AlphaFoldDB" id="A0A540N1J3"/>